<feature type="transmembrane region" description="Helical" evidence="2">
    <location>
        <begin position="6"/>
        <end position="24"/>
    </location>
</feature>
<dbReference type="Proteomes" id="UP000201248">
    <property type="component" value="Segment"/>
</dbReference>
<evidence type="ECO:0000256" key="2">
    <source>
        <dbReference type="SAM" id="Phobius"/>
    </source>
</evidence>
<evidence type="ECO:0000313" key="4">
    <source>
        <dbReference type="Proteomes" id="UP000201248"/>
    </source>
</evidence>
<protein>
    <submittedName>
        <fullName evidence="3">Membrane protein</fullName>
    </submittedName>
</protein>
<keyword evidence="2" id="KW-0812">Transmembrane</keyword>
<evidence type="ECO:0000313" key="3">
    <source>
        <dbReference type="EMBL" id="AMS02331.1"/>
    </source>
</evidence>
<organism evidence="3 4">
    <name type="scientific">Gordonia phage Hotorobo</name>
    <dbReference type="NCBI Taxonomy" id="1821554"/>
    <lineage>
        <taxon>Viruses</taxon>
        <taxon>Duplodnaviria</taxon>
        <taxon>Heunggongvirae</taxon>
        <taxon>Uroviricota</taxon>
        <taxon>Caudoviricetes</taxon>
        <taxon>Montyvirus</taxon>
        <taxon>Montyvirus monty</taxon>
    </lineage>
</organism>
<sequence>MNWYTVVLYACIIGGMFVLGTFLNRALGVTVMKKYCSHCGRIEGTEKPCTEEAGHDFSRRGPLVRDDTPRPRHQLDSEY</sequence>
<dbReference type="OrthoDB" id="36406at10239"/>
<evidence type="ECO:0000256" key="1">
    <source>
        <dbReference type="SAM" id="MobiDB-lite"/>
    </source>
</evidence>
<gene>
    <name evidence="3" type="primary">39</name>
    <name evidence="3" type="ORF">SEA_HOTOROBO_39</name>
</gene>
<accession>A0A142K898</accession>
<dbReference type="GeneID" id="29124641"/>
<dbReference type="RefSeq" id="YP_009300989.1">
    <property type="nucleotide sequence ID" value="NC_031229.1"/>
</dbReference>
<dbReference type="KEGG" id="vg:29124641"/>
<dbReference type="EMBL" id="KU963245">
    <property type="protein sequence ID" value="AMS02331.1"/>
    <property type="molecule type" value="Genomic_DNA"/>
</dbReference>
<proteinExistence type="predicted"/>
<feature type="region of interest" description="Disordered" evidence="1">
    <location>
        <begin position="47"/>
        <end position="79"/>
    </location>
</feature>
<name>A0A142K898_9CAUD</name>
<keyword evidence="2" id="KW-1133">Transmembrane helix</keyword>
<keyword evidence="2" id="KW-0472">Membrane</keyword>
<reference evidence="4" key="1">
    <citation type="submission" date="2016-06" db="EMBL/GenBank/DDBJ databases">
        <authorList>
            <person name="Kjaerup R.B."/>
            <person name="Dalgaard T.S."/>
            <person name="Juul-Madsen H.R."/>
        </authorList>
    </citation>
    <scope>NUCLEOTIDE SEQUENCE [LARGE SCALE GENOMIC DNA]</scope>
</reference>